<evidence type="ECO:0000313" key="1">
    <source>
        <dbReference type="EMBL" id="KKM87556.1"/>
    </source>
</evidence>
<dbReference type="AlphaFoldDB" id="A0A0F9LJW0"/>
<dbReference type="EMBL" id="LAZR01007085">
    <property type="protein sequence ID" value="KKM87556.1"/>
    <property type="molecule type" value="Genomic_DNA"/>
</dbReference>
<protein>
    <submittedName>
        <fullName evidence="1">Uncharacterized protein</fullName>
    </submittedName>
</protein>
<proteinExistence type="predicted"/>
<name>A0A0F9LJW0_9ZZZZ</name>
<reference evidence="1" key="1">
    <citation type="journal article" date="2015" name="Nature">
        <title>Complex archaea that bridge the gap between prokaryotes and eukaryotes.</title>
        <authorList>
            <person name="Spang A."/>
            <person name="Saw J.H."/>
            <person name="Jorgensen S.L."/>
            <person name="Zaremba-Niedzwiedzka K."/>
            <person name="Martijn J."/>
            <person name="Lind A.E."/>
            <person name="van Eijk R."/>
            <person name="Schleper C."/>
            <person name="Guy L."/>
            <person name="Ettema T.J."/>
        </authorList>
    </citation>
    <scope>NUCLEOTIDE SEQUENCE</scope>
</reference>
<sequence length="114" mass="13455">MTRTRNKKHNEVLINYSKELQNQGKKVILLNEKSPDGIVIDWETKKVYALEVLMKAKKNIGQYKGKYAEKGKIKWGYQISGGFTFAMKRRIYSMFDNILFAVYYKDKDDIEFKS</sequence>
<accession>A0A0F9LJW0</accession>
<organism evidence="1">
    <name type="scientific">marine sediment metagenome</name>
    <dbReference type="NCBI Taxonomy" id="412755"/>
    <lineage>
        <taxon>unclassified sequences</taxon>
        <taxon>metagenomes</taxon>
        <taxon>ecological metagenomes</taxon>
    </lineage>
</organism>
<gene>
    <name evidence="1" type="ORF">LCGC14_1267820</name>
</gene>
<comment type="caution">
    <text evidence="1">The sequence shown here is derived from an EMBL/GenBank/DDBJ whole genome shotgun (WGS) entry which is preliminary data.</text>
</comment>